<evidence type="ECO:0000313" key="6">
    <source>
        <dbReference type="Proteomes" id="UP000542210"/>
    </source>
</evidence>
<evidence type="ECO:0000256" key="2">
    <source>
        <dbReference type="ARBA" id="ARBA00023125"/>
    </source>
</evidence>
<gene>
    <name evidence="5" type="ORF">BJ982_000978</name>
</gene>
<dbReference type="InterPro" id="IPR011711">
    <property type="entry name" value="GntR_C"/>
</dbReference>
<dbReference type="Pfam" id="PF00392">
    <property type="entry name" value="GntR"/>
    <property type="match status" value="1"/>
</dbReference>
<dbReference type="AlphaFoldDB" id="A0A7W7D340"/>
<dbReference type="CDD" id="cd07377">
    <property type="entry name" value="WHTH_GntR"/>
    <property type="match status" value="1"/>
</dbReference>
<keyword evidence="1" id="KW-0805">Transcription regulation</keyword>
<dbReference type="SMART" id="SM00345">
    <property type="entry name" value="HTH_GNTR"/>
    <property type="match status" value="1"/>
</dbReference>
<dbReference type="SMART" id="SM00895">
    <property type="entry name" value="FCD"/>
    <property type="match status" value="1"/>
</dbReference>
<dbReference type="InterPro" id="IPR000524">
    <property type="entry name" value="Tscrpt_reg_HTH_GntR"/>
</dbReference>
<dbReference type="InterPro" id="IPR036390">
    <property type="entry name" value="WH_DNA-bd_sf"/>
</dbReference>
<dbReference type="GO" id="GO:0003700">
    <property type="term" value="F:DNA-binding transcription factor activity"/>
    <property type="evidence" value="ECO:0007669"/>
    <property type="project" value="InterPro"/>
</dbReference>
<keyword evidence="2 5" id="KW-0238">DNA-binding</keyword>
<dbReference type="Proteomes" id="UP000542210">
    <property type="component" value="Unassembled WGS sequence"/>
</dbReference>
<evidence type="ECO:0000256" key="1">
    <source>
        <dbReference type="ARBA" id="ARBA00023015"/>
    </source>
</evidence>
<dbReference type="Gene3D" id="1.20.120.530">
    <property type="entry name" value="GntR ligand-binding domain-like"/>
    <property type="match status" value="1"/>
</dbReference>
<dbReference type="InterPro" id="IPR036388">
    <property type="entry name" value="WH-like_DNA-bd_sf"/>
</dbReference>
<organism evidence="5 6">
    <name type="scientific">Sphaerisporangium siamense</name>
    <dbReference type="NCBI Taxonomy" id="795645"/>
    <lineage>
        <taxon>Bacteria</taxon>
        <taxon>Bacillati</taxon>
        <taxon>Actinomycetota</taxon>
        <taxon>Actinomycetes</taxon>
        <taxon>Streptosporangiales</taxon>
        <taxon>Streptosporangiaceae</taxon>
        <taxon>Sphaerisporangium</taxon>
    </lineage>
</organism>
<dbReference type="PANTHER" id="PTHR43537">
    <property type="entry name" value="TRANSCRIPTIONAL REGULATOR, GNTR FAMILY"/>
    <property type="match status" value="1"/>
</dbReference>
<dbReference type="PROSITE" id="PS50949">
    <property type="entry name" value="HTH_GNTR"/>
    <property type="match status" value="1"/>
</dbReference>
<dbReference type="PANTHER" id="PTHR43537:SF45">
    <property type="entry name" value="GNTR FAMILY REGULATORY PROTEIN"/>
    <property type="match status" value="1"/>
</dbReference>
<dbReference type="Gene3D" id="1.10.10.10">
    <property type="entry name" value="Winged helix-like DNA-binding domain superfamily/Winged helix DNA-binding domain"/>
    <property type="match status" value="1"/>
</dbReference>
<feature type="domain" description="HTH gntR-type" evidence="4">
    <location>
        <begin position="7"/>
        <end position="74"/>
    </location>
</feature>
<dbReference type="InterPro" id="IPR008920">
    <property type="entry name" value="TF_FadR/GntR_C"/>
</dbReference>
<accession>A0A7W7D340</accession>
<keyword evidence="6" id="KW-1185">Reference proteome</keyword>
<dbReference type="GO" id="GO:0003677">
    <property type="term" value="F:DNA binding"/>
    <property type="evidence" value="ECO:0007669"/>
    <property type="project" value="UniProtKB-KW"/>
</dbReference>
<dbReference type="SUPFAM" id="SSF48008">
    <property type="entry name" value="GntR ligand-binding domain-like"/>
    <property type="match status" value="1"/>
</dbReference>
<dbReference type="RefSeq" id="WP_184876957.1">
    <property type="nucleotide sequence ID" value="NZ_BOOV01000024.1"/>
</dbReference>
<keyword evidence="3" id="KW-0804">Transcription</keyword>
<dbReference type="EMBL" id="JACHND010000001">
    <property type="protein sequence ID" value="MBB4699434.1"/>
    <property type="molecule type" value="Genomic_DNA"/>
</dbReference>
<evidence type="ECO:0000313" key="5">
    <source>
        <dbReference type="EMBL" id="MBB4699434.1"/>
    </source>
</evidence>
<sequence length="216" mass="24429">MARTARSSKVDQAYEIIKNRITDDTYGPGTRLVFDQVARDLDISAVPVREAVRRLEAEGWVTYQLNVGAQVASFDVEQYRAAMEALALLEGYATAAAVPHLDAQTLHKAHALNKKMRTSLTRFDPLAFTRLNHDFHELLCEKCPNLHVRGLLEREWQRLDLLRRTSFSMIPARAGESVDEHDTLLHLITSGADPTTIETFSRRHKLNTLRAVAQQP</sequence>
<evidence type="ECO:0000259" key="4">
    <source>
        <dbReference type="PROSITE" id="PS50949"/>
    </source>
</evidence>
<reference evidence="5 6" key="1">
    <citation type="submission" date="2020-08" db="EMBL/GenBank/DDBJ databases">
        <title>Sequencing the genomes of 1000 actinobacteria strains.</title>
        <authorList>
            <person name="Klenk H.-P."/>
        </authorList>
    </citation>
    <scope>NUCLEOTIDE SEQUENCE [LARGE SCALE GENOMIC DNA]</scope>
    <source>
        <strain evidence="5 6">DSM 45784</strain>
    </source>
</reference>
<proteinExistence type="predicted"/>
<dbReference type="SUPFAM" id="SSF46785">
    <property type="entry name" value="Winged helix' DNA-binding domain"/>
    <property type="match status" value="1"/>
</dbReference>
<evidence type="ECO:0000256" key="3">
    <source>
        <dbReference type="ARBA" id="ARBA00023163"/>
    </source>
</evidence>
<dbReference type="Pfam" id="PF07729">
    <property type="entry name" value="FCD"/>
    <property type="match status" value="1"/>
</dbReference>
<name>A0A7W7D340_9ACTN</name>
<comment type="caution">
    <text evidence="5">The sequence shown here is derived from an EMBL/GenBank/DDBJ whole genome shotgun (WGS) entry which is preliminary data.</text>
</comment>
<protein>
    <submittedName>
        <fullName evidence="5">DNA-binding GntR family transcriptional regulator</fullName>
    </submittedName>
</protein>